<dbReference type="Gene3D" id="2.60.40.10">
    <property type="entry name" value="Immunoglobulins"/>
    <property type="match status" value="1"/>
</dbReference>
<sequence>MLFPKQTATRALEDLSGMWQFQAEKSPLTATQPLPNPIWMAVPASYNDQTLNRQLRDHVGWFWYQTTFSVPQEQLRKRNVLHFGAVAQNCEIYINGKQVGKHVGGFTPFEIDVTQEVHVGDNDLKVRVNNLLDDTTLPSAELHEKDGKYTLRPRFDFYNYAGIHRKVQLYTTNQTYIEHVAVNYDIEGNTTTINPDIQINGTYAKAKLSVIDEDGQTVVTGNNVTATLVLNDTHRWEPLNAYLYQLRIELFNDRDELIDSYSQEFGVRTIKVENHRFLINDKPFYFTGFGRHEDSLAAGKGENLPLLNLDYQIMKNMGANSFRTSHYPYSEEAMRMADREGFVVIDEVPAVGLFENFNVSLAGGMKEGTTWTNLDPEQKHKQALREMIERDHDHPSVVMWSVANEPASHEKGAHEYFKEIINYTRKLDPQKRPVTIVNIMMANADKDLVGDLVDVLCLNRYYGWYVNLDDLDGAKHDLRVELEKWHAHFPDKPIVFTELGADTVAGMHSLRHAPYSEEYQVDYYQANFEVFDELDYVQGEQLWNFADFTTDAGMIRIGGENRKGIFTRNREPKAIATYLSRRWNDMKKE</sequence>
<evidence type="ECO:0000256" key="3">
    <source>
        <dbReference type="ARBA" id="ARBA00016205"/>
    </source>
</evidence>
<dbReference type="SUPFAM" id="SSF51445">
    <property type="entry name" value="(Trans)glycosidases"/>
    <property type="match status" value="1"/>
</dbReference>
<dbReference type="PANTHER" id="PTHR10066">
    <property type="entry name" value="BETA-GLUCURONIDASE"/>
    <property type="match status" value="1"/>
</dbReference>
<dbReference type="InterPro" id="IPR036156">
    <property type="entry name" value="Beta-gal/glucu_dom_sf"/>
</dbReference>
<reference evidence="9 10" key="1">
    <citation type="journal article" date="2015" name="Genome Announc.">
        <title>Expanding the biotechnology potential of lactobacilli through comparative genomics of 213 strains and associated genera.</title>
        <authorList>
            <person name="Sun Z."/>
            <person name="Harris H.M."/>
            <person name="McCann A."/>
            <person name="Guo C."/>
            <person name="Argimon S."/>
            <person name="Zhang W."/>
            <person name="Yang X."/>
            <person name="Jeffery I.B."/>
            <person name="Cooney J.C."/>
            <person name="Kagawa T.F."/>
            <person name="Liu W."/>
            <person name="Song Y."/>
            <person name="Salvetti E."/>
            <person name="Wrobel A."/>
            <person name="Rasinkangas P."/>
            <person name="Parkhill J."/>
            <person name="Rea M.C."/>
            <person name="O'Sullivan O."/>
            <person name="Ritari J."/>
            <person name="Douillard F.P."/>
            <person name="Paul Ross R."/>
            <person name="Yang R."/>
            <person name="Briner A.E."/>
            <person name="Felis G.E."/>
            <person name="de Vos W.M."/>
            <person name="Barrangou R."/>
            <person name="Klaenhammer T.R."/>
            <person name="Caufield P.W."/>
            <person name="Cui Y."/>
            <person name="Zhang H."/>
            <person name="O'Toole P.W."/>
        </authorList>
    </citation>
    <scope>NUCLEOTIDE SEQUENCE [LARGE SCALE GENOMIC DNA]</scope>
    <source>
        <strain evidence="9 10">DSM 15946</strain>
    </source>
</reference>
<evidence type="ECO:0000256" key="5">
    <source>
        <dbReference type="ARBA" id="ARBA00023295"/>
    </source>
</evidence>
<dbReference type="GO" id="GO:0019391">
    <property type="term" value="P:glucuronoside catabolic process"/>
    <property type="evidence" value="ECO:0007669"/>
    <property type="project" value="TreeGrafter"/>
</dbReference>
<dbReference type="InterPro" id="IPR017853">
    <property type="entry name" value="GH"/>
</dbReference>
<accession>A0A0R1U4M4</accession>
<evidence type="ECO:0000313" key="9">
    <source>
        <dbReference type="EMBL" id="KRL88014.1"/>
    </source>
</evidence>
<evidence type="ECO:0000259" key="7">
    <source>
        <dbReference type="Pfam" id="PF02836"/>
    </source>
</evidence>
<dbReference type="SUPFAM" id="SSF49303">
    <property type="entry name" value="beta-Galactosidase/glucuronidase domain"/>
    <property type="match status" value="1"/>
</dbReference>
<feature type="domain" description="Glycosyl hydrolases family 2 sugar binding" evidence="8">
    <location>
        <begin position="13"/>
        <end position="172"/>
    </location>
</feature>
<dbReference type="Pfam" id="PF00703">
    <property type="entry name" value="Glyco_hydro_2"/>
    <property type="match status" value="1"/>
</dbReference>
<dbReference type="AlphaFoldDB" id="A0A0R1U4M4"/>
<name>A0A0R1U4M4_9LACO</name>
<dbReference type="Pfam" id="PF02837">
    <property type="entry name" value="Glyco_hydro_2_N"/>
    <property type="match status" value="1"/>
</dbReference>
<dbReference type="RefSeq" id="WP_056955449.1">
    <property type="nucleotide sequence ID" value="NZ_AZFK01000083.1"/>
</dbReference>
<evidence type="ECO:0000259" key="6">
    <source>
        <dbReference type="Pfam" id="PF00703"/>
    </source>
</evidence>
<gene>
    <name evidence="9" type="ORF">FC43_GL000570</name>
</gene>
<dbReference type="PANTHER" id="PTHR10066:SF67">
    <property type="entry name" value="BETA-GLUCURONIDASE"/>
    <property type="match status" value="1"/>
</dbReference>
<dbReference type="InterPro" id="IPR008979">
    <property type="entry name" value="Galactose-bd-like_sf"/>
</dbReference>
<dbReference type="PATRIC" id="fig|1423760.3.peg.592"/>
<dbReference type="Pfam" id="PF02836">
    <property type="entry name" value="Glyco_hydro_2_C"/>
    <property type="match status" value="1"/>
</dbReference>
<evidence type="ECO:0000259" key="8">
    <source>
        <dbReference type="Pfam" id="PF02837"/>
    </source>
</evidence>
<keyword evidence="5" id="KW-0326">Glycosidase</keyword>
<dbReference type="FunFam" id="3.20.20.80:FF:000080">
    <property type="entry name" value="Beta-glucuronidase UidA"/>
    <property type="match status" value="1"/>
</dbReference>
<keyword evidence="4" id="KW-0378">Hydrolase</keyword>
<dbReference type="InterPro" id="IPR006101">
    <property type="entry name" value="Glyco_hydro_2"/>
</dbReference>
<dbReference type="EMBL" id="AZFK01000083">
    <property type="protein sequence ID" value="KRL88014.1"/>
    <property type="molecule type" value="Genomic_DNA"/>
</dbReference>
<proteinExistence type="inferred from homology"/>
<dbReference type="GO" id="GO:0005975">
    <property type="term" value="P:carbohydrate metabolic process"/>
    <property type="evidence" value="ECO:0007669"/>
    <property type="project" value="InterPro"/>
</dbReference>
<evidence type="ECO:0000256" key="1">
    <source>
        <dbReference type="ARBA" id="ARBA00007401"/>
    </source>
</evidence>
<comment type="caution">
    <text evidence="9">The sequence shown here is derived from an EMBL/GenBank/DDBJ whole genome shotgun (WGS) entry which is preliminary data.</text>
</comment>
<dbReference type="SUPFAM" id="SSF49785">
    <property type="entry name" value="Galactose-binding domain-like"/>
    <property type="match status" value="1"/>
</dbReference>
<dbReference type="Gene3D" id="2.60.120.260">
    <property type="entry name" value="Galactose-binding domain-like"/>
    <property type="match status" value="1"/>
</dbReference>
<dbReference type="EC" id="3.2.1.31" evidence="2"/>
<evidence type="ECO:0000256" key="4">
    <source>
        <dbReference type="ARBA" id="ARBA00022801"/>
    </source>
</evidence>
<feature type="domain" description="Glycoside hydrolase family 2 immunoglobulin-like beta-sandwich" evidence="6">
    <location>
        <begin position="175"/>
        <end position="268"/>
    </location>
</feature>
<dbReference type="Gene3D" id="3.20.20.80">
    <property type="entry name" value="Glycosidases"/>
    <property type="match status" value="1"/>
</dbReference>
<dbReference type="InterPro" id="IPR006102">
    <property type="entry name" value="Ig-like_GH2"/>
</dbReference>
<dbReference type="InterPro" id="IPR006103">
    <property type="entry name" value="Glyco_hydro_2_cat"/>
</dbReference>
<dbReference type="GO" id="GO:0030246">
    <property type="term" value="F:carbohydrate binding"/>
    <property type="evidence" value="ECO:0007669"/>
    <property type="project" value="TreeGrafter"/>
</dbReference>
<dbReference type="PRINTS" id="PR00132">
    <property type="entry name" value="GLHYDRLASE2"/>
</dbReference>
<comment type="similarity">
    <text evidence="1">Belongs to the glycosyl hydrolase 2 family.</text>
</comment>
<protein>
    <recommendedName>
        <fullName evidence="3">Beta-glucuronidase</fullName>
        <ecNumber evidence="2">3.2.1.31</ecNumber>
    </recommendedName>
</protein>
<dbReference type="Proteomes" id="UP000050816">
    <property type="component" value="Unassembled WGS sequence"/>
</dbReference>
<dbReference type="InterPro" id="IPR006104">
    <property type="entry name" value="Glyco_hydro_2_N"/>
</dbReference>
<evidence type="ECO:0000313" key="10">
    <source>
        <dbReference type="Proteomes" id="UP000050816"/>
    </source>
</evidence>
<organism evidence="9 10">
    <name type="scientific">Limosilactobacillus ingluviei DSM 15946</name>
    <dbReference type="NCBI Taxonomy" id="1423760"/>
    <lineage>
        <taxon>Bacteria</taxon>
        <taxon>Bacillati</taxon>
        <taxon>Bacillota</taxon>
        <taxon>Bacilli</taxon>
        <taxon>Lactobacillales</taxon>
        <taxon>Lactobacillaceae</taxon>
        <taxon>Limosilactobacillus</taxon>
    </lineage>
</organism>
<feature type="domain" description="Glycoside hydrolase family 2 catalytic" evidence="7">
    <location>
        <begin position="270"/>
        <end position="587"/>
    </location>
</feature>
<evidence type="ECO:0000256" key="2">
    <source>
        <dbReference type="ARBA" id="ARBA00012761"/>
    </source>
</evidence>
<dbReference type="NCBIfam" id="NF007538">
    <property type="entry name" value="PRK10150.1"/>
    <property type="match status" value="1"/>
</dbReference>
<dbReference type="InterPro" id="IPR013783">
    <property type="entry name" value="Ig-like_fold"/>
</dbReference>
<dbReference type="GO" id="GO:0004566">
    <property type="term" value="F:beta-glucuronidase activity"/>
    <property type="evidence" value="ECO:0007669"/>
    <property type="project" value="UniProtKB-EC"/>
</dbReference>